<dbReference type="OrthoDB" id="5416609at2759"/>
<dbReference type="Pfam" id="PF14681">
    <property type="entry name" value="UPRTase"/>
    <property type="match status" value="1"/>
</dbReference>
<dbReference type="InterPro" id="IPR029057">
    <property type="entry name" value="PRTase-like"/>
</dbReference>
<feature type="domain" description="Phosphoribosyltransferase" evidence="1">
    <location>
        <begin position="188"/>
        <end position="383"/>
    </location>
</feature>
<dbReference type="PANTHER" id="PTHR43344">
    <property type="entry name" value="PHOSPHOSERINE PHOSPHATASE"/>
    <property type="match status" value="1"/>
</dbReference>
<dbReference type="GO" id="GO:0000287">
    <property type="term" value="F:magnesium ion binding"/>
    <property type="evidence" value="ECO:0007669"/>
    <property type="project" value="TreeGrafter"/>
</dbReference>
<dbReference type="GO" id="GO:0006564">
    <property type="term" value="P:L-serine biosynthetic process"/>
    <property type="evidence" value="ECO:0007669"/>
    <property type="project" value="TreeGrafter"/>
</dbReference>
<protein>
    <submittedName>
        <fullName evidence="2">Uracil phosphoribosyltransferase-domain-containing protein</fullName>
    </submittedName>
</protein>
<dbReference type="Gene3D" id="3.40.50.2020">
    <property type="match status" value="1"/>
</dbReference>
<dbReference type="Proteomes" id="UP000800096">
    <property type="component" value="Unassembled WGS sequence"/>
</dbReference>
<dbReference type="Gene3D" id="3.40.50.1000">
    <property type="entry name" value="HAD superfamily/HAD-like"/>
    <property type="match status" value="1"/>
</dbReference>
<keyword evidence="2" id="KW-0808">Transferase</keyword>
<evidence type="ECO:0000259" key="1">
    <source>
        <dbReference type="Pfam" id="PF14681"/>
    </source>
</evidence>
<keyword evidence="2" id="KW-0328">Glycosyltransferase</keyword>
<dbReference type="GO" id="GO:0005737">
    <property type="term" value="C:cytoplasm"/>
    <property type="evidence" value="ECO:0007669"/>
    <property type="project" value="TreeGrafter"/>
</dbReference>
<dbReference type="InterPro" id="IPR036412">
    <property type="entry name" value="HAD-like_sf"/>
</dbReference>
<evidence type="ECO:0000313" key="3">
    <source>
        <dbReference type="Proteomes" id="UP000800096"/>
    </source>
</evidence>
<dbReference type="InterPro" id="IPR023214">
    <property type="entry name" value="HAD_sf"/>
</dbReference>
<proteinExistence type="predicted"/>
<dbReference type="PANTHER" id="PTHR43344:SF20">
    <property type="entry name" value="URACIL PHOSPHORIBOSYLTRANSFERASE"/>
    <property type="match status" value="1"/>
</dbReference>
<dbReference type="AlphaFoldDB" id="A0A6A5QPU6"/>
<dbReference type="SUPFAM" id="SSF53271">
    <property type="entry name" value="PRTase-like"/>
    <property type="match status" value="1"/>
</dbReference>
<name>A0A6A5QPU6_AMPQU</name>
<accession>A0A6A5QPU6</accession>
<organism evidence="2 3">
    <name type="scientific">Ampelomyces quisqualis</name>
    <name type="common">Powdery mildew agent</name>
    <dbReference type="NCBI Taxonomy" id="50730"/>
    <lineage>
        <taxon>Eukaryota</taxon>
        <taxon>Fungi</taxon>
        <taxon>Dikarya</taxon>
        <taxon>Ascomycota</taxon>
        <taxon>Pezizomycotina</taxon>
        <taxon>Dothideomycetes</taxon>
        <taxon>Pleosporomycetidae</taxon>
        <taxon>Pleosporales</taxon>
        <taxon>Pleosporineae</taxon>
        <taxon>Phaeosphaeriaceae</taxon>
        <taxon>Ampelomyces</taxon>
    </lineage>
</organism>
<dbReference type="GO" id="GO:0016757">
    <property type="term" value="F:glycosyltransferase activity"/>
    <property type="evidence" value="ECO:0007669"/>
    <property type="project" value="UniProtKB-KW"/>
</dbReference>
<dbReference type="GO" id="GO:0036424">
    <property type="term" value="F:L-phosphoserine phosphatase activity"/>
    <property type="evidence" value="ECO:0007669"/>
    <property type="project" value="TreeGrafter"/>
</dbReference>
<dbReference type="SUPFAM" id="SSF56784">
    <property type="entry name" value="HAD-like"/>
    <property type="match status" value="1"/>
</dbReference>
<dbReference type="EMBL" id="ML979134">
    <property type="protein sequence ID" value="KAF1917695.1"/>
    <property type="molecule type" value="Genomic_DNA"/>
</dbReference>
<reference evidence="2" key="1">
    <citation type="journal article" date="2020" name="Stud. Mycol.">
        <title>101 Dothideomycetes genomes: a test case for predicting lifestyles and emergence of pathogens.</title>
        <authorList>
            <person name="Haridas S."/>
            <person name="Albert R."/>
            <person name="Binder M."/>
            <person name="Bloem J."/>
            <person name="Labutti K."/>
            <person name="Salamov A."/>
            <person name="Andreopoulos B."/>
            <person name="Baker S."/>
            <person name="Barry K."/>
            <person name="Bills G."/>
            <person name="Bluhm B."/>
            <person name="Cannon C."/>
            <person name="Castanera R."/>
            <person name="Culley D."/>
            <person name="Daum C."/>
            <person name="Ezra D."/>
            <person name="Gonzalez J."/>
            <person name="Henrissat B."/>
            <person name="Kuo A."/>
            <person name="Liang C."/>
            <person name="Lipzen A."/>
            <person name="Lutzoni F."/>
            <person name="Magnuson J."/>
            <person name="Mondo S."/>
            <person name="Nolan M."/>
            <person name="Ohm R."/>
            <person name="Pangilinan J."/>
            <person name="Park H.-J."/>
            <person name="Ramirez L."/>
            <person name="Alfaro M."/>
            <person name="Sun H."/>
            <person name="Tritt A."/>
            <person name="Yoshinaga Y."/>
            <person name="Zwiers L.-H."/>
            <person name="Turgeon B."/>
            <person name="Goodwin S."/>
            <person name="Spatafora J."/>
            <person name="Crous P."/>
            <person name="Grigoriev I."/>
        </authorList>
    </citation>
    <scope>NUCLEOTIDE SEQUENCE</scope>
    <source>
        <strain evidence="2">HMLAC05119</strain>
    </source>
</reference>
<dbReference type="InterPro" id="IPR000836">
    <property type="entry name" value="PRTase_dom"/>
</dbReference>
<sequence length="387" mass="41704">MLLYEELGSDLDILCEEVVGKIQVYPEMMALLARVACSPHVRAIVVTCGLQKIWEKILRRNGMAHVKVIGGGKMENGYVVTPEVKGAIAAKLKSQDLRVIAFGDSPLDIDMLKNADEAYIVVGEEAHRSHSMDKALSAAIDSGLSARQILLPDSTSPRLDTTRLAISHLSASATMARIFHRAFFHATHKPISKLLQAPTRNATVSGPNLRKAHARIGFYLATSYLSQILGLSPHPMPHVQGHTTQGHTLTNEQTTLIVPLMRGGEPLAMGISKALPLASFAHATSYACLAPALLAHTRALILVDSVVNTGASLLEFLVPLRRQFPRLRVVVVAGVVQADALRRGALGRVLVSDPGVCLVALRRSENAFVGKGGTDTGDRLFNTTFLD</sequence>
<gene>
    <name evidence="2" type="ORF">BDU57DRAFT_514077</name>
</gene>
<dbReference type="InterPro" id="IPR050582">
    <property type="entry name" value="HAD-like_SerB"/>
</dbReference>
<dbReference type="Pfam" id="PF12710">
    <property type="entry name" value="HAD"/>
    <property type="match status" value="1"/>
</dbReference>
<keyword evidence="3" id="KW-1185">Reference proteome</keyword>
<evidence type="ECO:0000313" key="2">
    <source>
        <dbReference type="EMBL" id="KAF1917695.1"/>
    </source>
</evidence>